<dbReference type="EC" id="3.1.3.-" evidence="7"/>
<dbReference type="AlphaFoldDB" id="A0A8X8LGG2"/>
<evidence type="ECO:0000256" key="10">
    <source>
        <dbReference type="PIRSR" id="PIRSR004682-4"/>
    </source>
</evidence>
<keyword evidence="3 10" id="KW-0479">Metal-binding</keyword>
<feature type="active site" description="Proton donor" evidence="8">
    <location>
        <position position="18"/>
    </location>
</feature>
<dbReference type="GO" id="GO:0005975">
    <property type="term" value="P:carbohydrate metabolic process"/>
    <property type="evidence" value="ECO:0007669"/>
    <property type="project" value="InterPro"/>
</dbReference>
<comment type="caution">
    <text evidence="11">The sequence shown here is derived from an EMBL/GenBank/DDBJ whole genome shotgun (WGS) entry which is preliminary data.</text>
</comment>
<dbReference type="InterPro" id="IPR004446">
    <property type="entry name" value="Heptose_bisP_phosphatase"/>
</dbReference>
<dbReference type="RefSeq" id="WP_092725942.1">
    <property type="nucleotide sequence ID" value="NZ_FNNO01000015.1"/>
</dbReference>
<evidence type="ECO:0000256" key="2">
    <source>
        <dbReference type="ARBA" id="ARBA00022490"/>
    </source>
</evidence>
<dbReference type="InterPro" id="IPR023214">
    <property type="entry name" value="HAD_sf"/>
</dbReference>
<evidence type="ECO:0000256" key="3">
    <source>
        <dbReference type="ARBA" id="ARBA00022723"/>
    </source>
</evidence>
<dbReference type="PANTHER" id="PTHR42891">
    <property type="entry name" value="D-GLYCERO-BETA-D-MANNO-HEPTOSE-1,7-BISPHOSPHATE 7-PHOSPHATASE"/>
    <property type="match status" value="1"/>
</dbReference>
<dbReference type="PANTHER" id="PTHR42891:SF1">
    <property type="entry name" value="D-GLYCERO-BETA-D-MANNO-HEPTOSE-1,7-BISPHOSPHATE 7-PHOSPHATASE"/>
    <property type="match status" value="1"/>
</dbReference>
<evidence type="ECO:0000256" key="4">
    <source>
        <dbReference type="ARBA" id="ARBA00022801"/>
    </source>
</evidence>
<dbReference type="InterPro" id="IPR006549">
    <property type="entry name" value="HAD-SF_hydro_IIIA"/>
</dbReference>
<comment type="cofactor">
    <cofactor evidence="10">
        <name>Zn(2+)</name>
        <dbReference type="ChEBI" id="CHEBI:29105"/>
    </cofactor>
</comment>
<dbReference type="PIRSF" id="PIRSF004682">
    <property type="entry name" value="GmhB"/>
    <property type="match status" value="1"/>
</dbReference>
<comment type="similarity">
    <text evidence="7">Belongs to the gmhB family.</text>
</comment>
<evidence type="ECO:0000256" key="1">
    <source>
        <dbReference type="ARBA" id="ARBA00004496"/>
    </source>
</evidence>
<keyword evidence="5 7" id="KW-0119">Carbohydrate metabolism</keyword>
<feature type="site" description="Contributes to substrate recognition" evidence="9">
    <location>
        <position position="110"/>
    </location>
</feature>
<keyword evidence="10" id="KW-0862">Zinc</keyword>
<comment type="subcellular location">
    <subcellularLocation>
        <location evidence="1 7">Cytoplasm</location>
    </subcellularLocation>
</comment>
<feature type="active site" description="Nucleophile" evidence="8">
    <location>
        <position position="16"/>
    </location>
</feature>
<dbReference type="InterPro" id="IPR036412">
    <property type="entry name" value="HAD-like_sf"/>
</dbReference>
<dbReference type="Proteomes" id="UP000198711">
    <property type="component" value="Unassembled WGS sequence"/>
</dbReference>
<feature type="binding site" evidence="10">
    <location>
        <position position="18"/>
    </location>
    <ligand>
        <name>Mg(2+)</name>
        <dbReference type="ChEBI" id="CHEBI:18420"/>
    </ligand>
</feature>
<dbReference type="NCBIfam" id="TIGR01656">
    <property type="entry name" value="Histidinol-ppas"/>
    <property type="match status" value="1"/>
</dbReference>
<name>A0A8X8LGG2_9BACT</name>
<evidence type="ECO:0000256" key="5">
    <source>
        <dbReference type="ARBA" id="ARBA00023277"/>
    </source>
</evidence>
<organism evidence="11 12">
    <name type="scientific">Hydrobacter penzbergensis</name>
    <dbReference type="NCBI Taxonomy" id="1235997"/>
    <lineage>
        <taxon>Bacteria</taxon>
        <taxon>Pseudomonadati</taxon>
        <taxon>Bacteroidota</taxon>
        <taxon>Chitinophagia</taxon>
        <taxon>Chitinophagales</taxon>
        <taxon>Chitinophagaceae</taxon>
        <taxon>Hydrobacter</taxon>
    </lineage>
</organism>
<dbReference type="GO" id="GO:0005737">
    <property type="term" value="C:cytoplasm"/>
    <property type="evidence" value="ECO:0007669"/>
    <property type="project" value="UniProtKB-SubCell"/>
</dbReference>
<dbReference type="SUPFAM" id="SSF56784">
    <property type="entry name" value="HAD-like"/>
    <property type="match status" value="1"/>
</dbReference>
<evidence type="ECO:0000256" key="6">
    <source>
        <dbReference type="ARBA" id="ARBA00031828"/>
    </source>
</evidence>
<evidence type="ECO:0000256" key="7">
    <source>
        <dbReference type="PIRNR" id="PIRNR004682"/>
    </source>
</evidence>
<evidence type="ECO:0000313" key="12">
    <source>
        <dbReference type="Proteomes" id="UP000198711"/>
    </source>
</evidence>
<feature type="site" description="Contributes to substrate recognition" evidence="9">
    <location>
        <position position="109"/>
    </location>
</feature>
<dbReference type="InterPro" id="IPR006543">
    <property type="entry name" value="Histidinol-phos"/>
</dbReference>
<feature type="binding site" evidence="10">
    <location>
        <position position="16"/>
    </location>
    <ligand>
        <name>Mg(2+)</name>
        <dbReference type="ChEBI" id="CHEBI:18420"/>
    </ligand>
</feature>
<feature type="binding site" evidence="10">
    <location>
        <position position="99"/>
    </location>
    <ligand>
        <name>Zn(2+)</name>
        <dbReference type="ChEBI" id="CHEBI:29105"/>
    </ligand>
</feature>
<feature type="site" description="Stabilizes the phosphoryl group" evidence="9">
    <location>
        <position position="60"/>
    </location>
</feature>
<sequence length="182" mass="20987">MLPLKEIDHNWTLFLDRDGVINHEKDNDYILNWSEFVFYPESLQALPLLARHFRRIILVTNQKGIGKGLMSEADLTNIHRHMLDEIETRGGRIDRIYFCSDLNNLSPNRKPQPGMAFQAQKDAPEIVFSKSIMVGNRLSDMQFGRNAGMHTVFLATTHPEVPYPDPLIDLRVDSLLEFARLL</sequence>
<dbReference type="Pfam" id="PF13242">
    <property type="entry name" value="Hydrolase_like"/>
    <property type="match status" value="1"/>
</dbReference>
<dbReference type="EMBL" id="FNNO01000015">
    <property type="protein sequence ID" value="SDX41234.1"/>
    <property type="molecule type" value="Genomic_DNA"/>
</dbReference>
<evidence type="ECO:0000256" key="8">
    <source>
        <dbReference type="PIRSR" id="PIRSR004682-1"/>
    </source>
</evidence>
<evidence type="ECO:0000313" key="11">
    <source>
        <dbReference type="EMBL" id="SDX41234.1"/>
    </source>
</evidence>
<protein>
    <recommendedName>
        <fullName evidence="6 7">D,D-heptose 1,7-bisphosphate phosphatase</fullName>
        <ecNumber evidence="7">3.1.3.-</ecNumber>
    </recommendedName>
</protein>
<keyword evidence="12" id="KW-1185">Reference proteome</keyword>
<accession>A0A8X8LGG2</accession>
<dbReference type="GO" id="GO:0016791">
    <property type="term" value="F:phosphatase activity"/>
    <property type="evidence" value="ECO:0007669"/>
    <property type="project" value="InterPro"/>
</dbReference>
<keyword evidence="10" id="KW-0460">Magnesium</keyword>
<gene>
    <name evidence="11" type="ORF">SAMN05444410_11550</name>
</gene>
<reference evidence="11 12" key="1">
    <citation type="submission" date="2016-10" db="EMBL/GenBank/DDBJ databases">
        <authorList>
            <person name="Varghese N."/>
            <person name="Submissions S."/>
        </authorList>
    </citation>
    <scope>NUCLEOTIDE SEQUENCE [LARGE SCALE GENOMIC DNA]</scope>
    <source>
        <strain evidence="11 12">DSM 25353</strain>
    </source>
</reference>
<keyword evidence="11" id="KW-0808">Transferase</keyword>
<dbReference type="NCBIfam" id="TIGR01662">
    <property type="entry name" value="HAD-SF-IIIA"/>
    <property type="match status" value="1"/>
</dbReference>
<evidence type="ECO:0000256" key="9">
    <source>
        <dbReference type="PIRSR" id="PIRSR004682-3"/>
    </source>
</evidence>
<dbReference type="GO" id="GO:0046872">
    <property type="term" value="F:metal ion binding"/>
    <property type="evidence" value="ECO:0007669"/>
    <property type="project" value="UniProtKB-KW"/>
</dbReference>
<keyword evidence="4 7" id="KW-0378">Hydrolase</keyword>
<dbReference type="GO" id="GO:0016779">
    <property type="term" value="F:nucleotidyltransferase activity"/>
    <property type="evidence" value="ECO:0007669"/>
    <property type="project" value="UniProtKB-KW"/>
</dbReference>
<proteinExistence type="inferred from homology"/>
<comment type="cofactor">
    <cofactor evidence="10">
        <name>Mg(2+)</name>
        <dbReference type="ChEBI" id="CHEBI:18420"/>
    </cofactor>
</comment>
<keyword evidence="2 7" id="KW-0963">Cytoplasm</keyword>
<keyword evidence="11" id="KW-0548">Nucleotidyltransferase</keyword>
<dbReference type="Gene3D" id="3.40.50.1000">
    <property type="entry name" value="HAD superfamily/HAD-like"/>
    <property type="match status" value="1"/>
</dbReference>